<evidence type="ECO:0000313" key="14">
    <source>
        <dbReference type="EMBL" id="CAB4223044.1"/>
    </source>
</evidence>
<keyword evidence="2" id="KW-1162">Viral penetration into host cytoplasm</keyword>
<keyword evidence="3" id="KW-1227">Viral tail protein</keyword>
<dbReference type="GO" id="GO:0099000">
    <property type="term" value="P:symbiont genome ejection through host cell envelope, contractile tail mechanism"/>
    <property type="evidence" value="ECO:0007669"/>
    <property type="project" value="UniProtKB-KW"/>
</dbReference>
<evidence type="ECO:0000259" key="9">
    <source>
        <dbReference type="Pfam" id="PF17482"/>
    </source>
</evidence>
<evidence type="ECO:0000256" key="1">
    <source>
        <dbReference type="ARBA" id="ARBA00008005"/>
    </source>
</evidence>
<dbReference type="PANTHER" id="PTHR35861:SF1">
    <property type="entry name" value="PHAGE TAIL SHEATH PROTEIN"/>
    <property type="match status" value="1"/>
</dbReference>
<organism evidence="13">
    <name type="scientific">uncultured Caudovirales phage</name>
    <dbReference type="NCBI Taxonomy" id="2100421"/>
    <lineage>
        <taxon>Viruses</taxon>
        <taxon>Duplodnaviria</taxon>
        <taxon>Heunggongvirae</taxon>
        <taxon>Uroviricota</taxon>
        <taxon>Caudoviricetes</taxon>
        <taxon>Peduoviridae</taxon>
        <taxon>Maltschvirus</taxon>
        <taxon>Maltschvirus maltsch</taxon>
    </lineage>
</organism>
<dbReference type="Gene3D" id="3.40.50.11780">
    <property type="match status" value="2"/>
</dbReference>
<keyword evidence="5" id="KW-0946">Virion</keyword>
<keyword evidence="5" id="KW-1229">Viral tail sheath protein</keyword>
<dbReference type="InterPro" id="IPR054564">
    <property type="entry name" value="Gp18_domIII_N"/>
</dbReference>
<dbReference type="EMBL" id="LR796815">
    <property type="protein sequence ID" value="CAB4167719.1"/>
    <property type="molecule type" value="Genomic_DNA"/>
</dbReference>
<dbReference type="Pfam" id="PF04984">
    <property type="entry name" value="Phage_sheath_1"/>
    <property type="match status" value="1"/>
</dbReference>
<evidence type="ECO:0000259" key="10">
    <source>
        <dbReference type="Pfam" id="PF22671"/>
    </source>
</evidence>
<reference evidence="13" key="1">
    <citation type="submission" date="2020-05" db="EMBL/GenBank/DDBJ databases">
        <authorList>
            <person name="Chiriac C."/>
            <person name="Salcher M."/>
            <person name="Ghai R."/>
            <person name="Kavagutti S V."/>
        </authorList>
    </citation>
    <scope>NUCLEOTIDE SEQUENCE</scope>
</reference>
<dbReference type="EMBL" id="LR796944">
    <property type="protein sequence ID" value="CAB4176213.1"/>
    <property type="molecule type" value="Genomic_DNA"/>
</dbReference>
<dbReference type="InterPro" id="IPR052042">
    <property type="entry name" value="Tail_sheath_structural"/>
</dbReference>
<keyword evidence="7" id="KW-1160">Virus entry into host cell</keyword>
<keyword evidence="6" id="KW-1171">Viral genome ejection through host cell envelope</keyword>
<evidence type="ECO:0000256" key="4">
    <source>
        <dbReference type="ARBA" id="ARBA00022766"/>
    </source>
</evidence>
<proteinExistence type="inferred from homology"/>
<dbReference type="EMBL" id="LR797534">
    <property type="protein sequence ID" value="CAB4223044.1"/>
    <property type="molecule type" value="Genomic_DNA"/>
</dbReference>
<feature type="domain" description="Tail sheath protein C-terminal" evidence="9">
    <location>
        <begin position="527"/>
        <end position="625"/>
    </location>
</feature>
<evidence type="ECO:0000256" key="6">
    <source>
        <dbReference type="ARBA" id="ARBA00023009"/>
    </source>
</evidence>
<feature type="domain" description="Tail sheath protein Gp18-like" evidence="10">
    <location>
        <begin position="30"/>
        <end position="84"/>
    </location>
</feature>
<accession>A0A6J5PWJ3</accession>
<gene>
    <name evidence="14" type="ORF">UFOVP1666_87</name>
    <name evidence="11" type="ORF">UFOVP867_42</name>
    <name evidence="12" type="ORF">UFOVP913_156</name>
    <name evidence="13" type="ORF">UFOVP993_12</name>
</gene>
<dbReference type="Pfam" id="PF22671">
    <property type="entry name" value="Gp18_domIII_N"/>
    <property type="match status" value="1"/>
</dbReference>
<evidence type="ECO:0000256" key="2">
    <source>
        <dbReference type="ARBA" id="ARBA00022595"/>
    </source>
</evidence>
<dbReference type="PANTHER" id="PTHR35861">
    <property type="match status" value="1"/>
</dbReference>
<evidence type="ECO:0000313" key="13">
    <source>
        <dbReference type="EMBL" id="CAB4176213.1"/>
    </source>
</evidence>
<name>A0A6J5PWJ3_9CAUD</name>
<dbReference type="InterPro" id="IPR020287">
    <property type="entry name" value="Tail_sheath_C"/>
</dbReference>
<evidence type="ECO:0000256" key="7">
    <source>
        <dbReference type="ARBA" id="ARBA00023296"/>
    </source>
</evidence>
<dbReference type="GO" id="GO:0098027">
    <property type="term" value="C:virus tail, sheath"/>
    <property type="evidence" value="ECO:0007669"/>
    <property type="project" value="UniProtKB-KW"/>
</dbReference>
<evidence type="ECO:0000313" key="12">
    <source>
        <dbReference type="EMBL" id="CAB4170973.1"/>
    </source>
</evidence>
<feature type="domain" description="Tail sheath protein subtilisin-like" evidence="8">
    <location>
        <begin position="372"/>
        <end position="524"/>
    </location>
</feature>
<evidence type="ECO:0000256" key="5">
    <source>
        <dbReference type="ARBA" id="ARBA00023003"/>
    </source>
</evidence>
<protein>
    <submittedName>
        <fullName evidence="13">Tail sheath protein</fullName>
    </submittedName>
</protein>
<comment type="similarity">
    <text evidence="1">Belongs to the myoviridae tail sheath protein family.</text>
</comment>
<dbReference type="Pfam" id="PF17482">
    <property type="entry name" value="Phage_sheath_1C"/>
    <property type="match status" value="1"/>
</dbReference>
<evidence type="ECO:0000313" key="11">
    <source>
        <dbReference type="EMBL" id="CAB4167719.1"/>
    </source>
</evidence>
<evidence type="ECO:0000256" key="3">
    <source>
        <dbReference type="ARBA" id="ARBA00022732"/>
    </source>
</evidence>
<dbReference type="EMBL" id="LR796858">
    <property type="protein sequence ID" value="CAB4170973.1"/>
    <property type="molecule type" value="Genomic_DNA"/>
</dbReference>
<keyword evidence="4" id="KW-1242">Viral contractile tail ejection system</keyword>
<sequence>MAFALSPGVTVVEKDFTSIVPNVSTSAGAFAGTFVWGPVLDPVTITSETTLVQRFGKPQDDNATSFFTAANFLAYANNLLVVRVDTANHRNAVSTQSGTVTGTTNLVGGTGYTPGTVAITYGAPNITGGVQALGHATASAGGVITSITIDNPGTGYTSAPAITFASGAATANSVVTVGGIKINNETDYVTNFYSGAGVVGGWAAKYPGILGNSLKVSMADSVSYAAWAYKDEFTAAPGSSVGAIAAGGTLDELHVIIIDEDGQWTGTQGAILEKYAFVSKANDNFKADGSTNYYKQVINSQSRYVWWMDHPTAGTNWGGASGLSFATLSSANTSSLTGGLDDLTATDGQLMSGFALFADDVVYDISLVAVGKASATVASYVISSVVENRKDCMAFISAEDVTTGDIIKGNSSESVDAINAYRDALPSTSYACLDTGFKYQYDRYNDKYRWIPLNGDVAGLCARTDTTNDAWWSPSGLNRGQIKNVVKLAINPGQTERDNLYKNGVNPVVNFPGQGTVLYGDKTLLVKPSAFDRINVRRLFIVLEKAIATSAKFQLFEFNDAFTRNQFKSAVEPFLRGVQGRRGIIDFRVKCDETNNTGDVIDRNEFVAEIYVKPNRSINFITLTFIAARTGVSFSEIGA</sequence>
<dbReference type="InterPro" id="IPR035089">
    <property type="entry name" value="Phage_sheath_subtilisin"/>
</dbReference>
<evidence type="ECO:0000259" key="8">
    <source>
        <dbReference type="Pfam" id="PF04984"/>
    </source>
</evidence>